<dbReference type="EMBL" id="JAIRBM010000001">
    <property type="protein sequence ID" value="MBZ6074704.1"/>
    <property type="molecule type" value="Genomic_DNA"/>
</dbReference>
<feature type="chain" id="PRO_5046426594" description="Lipoprotein" evidence="1">
    <location>
        <begin position="22"/>
        <end position="131"/>
    </location>
</feature>
<reference evidence="2 3" key="1">
    <citation type="submission" date="2021-09" db="EMBL/GenBank/DDBJ databases">
        <title>The complete genome sequence of a new microorganism.</title>
        <authorList>
            <person name="Zi Z."/>
        </authorList>
    </citation>
    <scope>NUCLEOTIDE SEQUENCE [LARGE SCALE GENOMIC DNA]</scope>
    <source>
        <strain evidence="2 3">WGZ8</strain>
    </source>
</reference>
<gene>
    <name evidence="2" type="ORF">K9B37_00115</name>
</gene>
<proteinExistence type="predicted"/>
<comment type="caution">
    <text evidence="2">The sequence shown here is derived from an EMBL/GenBank/DDBJ whole genome shotgun (WGS) entry which is preliminary data.</text>
</comment>
<name>A0ABS7VGS3_9HYPH</name>
<dbReference type="PROSITE" id="PS51257">
    <property type="entry name" value="PROKAR_LIPOPROTEIN"/>
    <property type="match status" value="1"/>
</dbReference>
<protein>
    <recommendedName>
        <fullName evidence="4">Lipoprotein</fullName>
    </recommendedName>
</protein>
<dbReference type="RefSeq" id="WP_224310767.1">
    <property type="nucleotide sequence ID" value="NZ_JAIRBM010000001.1"/>
</dbReference>
<feature type="signal peptide" evidence="1">
    <location>
        <begin position="1"/>
        <end position="21"/>
    </location>
</feature>
<evidence type="ECO:0000256" key="1">
    <source>
        <dbReference type="SAM" id="SignalP"/>
    </source>
</evidence>
<keyword evidence="3" id="KW-1185">Reference proteome</keyword>
<keyword evidence="1" id="KW-0732">Signal</keyword>
<sequence length="131" mass="14007">MAYLNRVGMLMTLALWLAACASSSTGGSLWDYKPGSGVTVKTRCGGYLVALHPSALKLMVTPYAGNIARPICESFKNPPKPIPLVTGVAYEEGAYEYLAANRPNCRVVAGERLTPLHSEFTFACPAAPKTK</sequence>
<evidence type="ECO:0000313" key="2">
    <source>
        <dbReference type="EMBL" id="MBZ6074704.1"/>
    </source>
</evidence>
<evidence type="ECO:0000313" key="3">
    <source>
        <dbReference type="Proteomes" id="UP000704176"/>
    </source>
</evidence>
<accession>A0ABS7VGS3</accession>
<dbReference type="Proteomes" id="UP000704176">
    <property type="component" value="Unassembled WGS sequence"/>
</dbReference>
<evidence type="ECO:0008006" key="4">
    <source>
        <dbReference type="Google" id="ProtNLM"/>
    </source>
</evidence>
<organism evidence="2 3">
    <name type="scientific">Microvirga puerhi</name>
    <dbReference type="NCBI Taxonomy" id="2876078"/>
    <lineage>
        <taxon>Bacteria</taxon>
        <taxon>Pseudomonadati</taxon>
        <taxon>Pseudomonadota</taxon>
        <taxon>Alphaproteobacteria</taxon>
        <taxon>Hyphomicrobiales</taxon>
        <taxon>Methylobacteriaceae</taxon>
        <taxon>Microvirga</taxon>
    </lineage>
</organism>